<keyword evidence="6" id="KW-0862">Zinc</keyword>
<evidence type="ECO:0000256" key="7">
    <source>
        <dbReference type="ARBA" id="ARBA00023049"/>
    </source>
</evidence>
<dbReference type="GO" id="GO:0005975">
    <property type="term" value="P:carbohydrate metabolic process"/>
    <property type="evidence" value="ECO:0007669"/>
    <property type="project" value="UniProtKB-ARBA"/>
</dbReference>
<dbReference type="InterPro" id="IPR024079">
    <property type="entry name" value="MetalloPept_cat_dom_sf"/>
</dbReference>
<dbReference type="PROSITE" id="PS50853">
    <property type="entry name" value="FN3"/>
    <property type="match status" value="1"/>
</dbReference>
<dbReference type="InterPro" id="IPR026444">
    <property type="entry name" value="Secre_tail"/>
</dbReference>
<comment type="caution">
    <text evidence="10">The sequence shown here is derived from an EMBL/GenBank/DDBJ whole genome shotgun (WGS) entry which is preliminary data.</text>
</comment>
<keyword evidence="8" id="KW-1015">Disulfide bond</keyword>
<sequence length="940" mass="103129">MGVPKAWVFLLLLCLLWYGSSAQKVAREKQEAPPKRCATVEYMQKLREQYPSFPSDEAFERWLAPRLKSIEEAKQKGTYKKTTYTIPVVVHIIHNGESVGSGTNLPYAQIESQIRVLNEDFNRTNADKVNTPNVFLSRAGSIDIEFKLATRDPDGLPLAEPGVHRVNRNAMGWSAPPFSDNYIESTIKPATIWDPTKYLNIWVLDISGGLLGYAQFPESTLPGLPASGEGEAANTDGVVIWYRAFGSNYDASGNPISQPFNLYPSYDRGRTTTHEVGHFLGLRHIWGDGDCSKDDFVSDTPVASAPNYTGAPCTFPGPNSCNEGSGDLPDMFQNYMDYSDDVCMNLFTQGQINRVETVLQNSPRRQELLTSNAADPLDIYASFRVDKEAGCAPLTVTFTDQSGVADSEPAISSWTWNFDATGVGGTLTPSSTASGAGPHTITFDPTALGAGTYTYEVELVVSNGSKSASFKKNIKVIVPAAPAPLPLVEGFESGSITDGNGTVGNWQVSTNSPDGGWEFTSTAYQGVQALWVDNYNLDLRGKKVELLSPYFSLVGTSKPQLRFYVAYAPYSTNFYDGLEVVLLTDCGATETVVYSKENQQLATAPATTVLFTPTYDQWREEIIDLSAYIGQTDLRIAIRNKGGYGNALYIDGLKLYDAQLNADISLSANRGRVPFTVTISDASSVETGQPPINSWNWDFNATALQGVVVNPYATSSTQGPHTITYDVESNEAALYTVQVKLTVSNGSYNDTKQVPLMLEVPLNVPQDLTVSSNGVPKVTCSWTYPDDNGAEGFRVERSEDGLNFVMVGATALNELSYTDETVLLGRTYYYRVYAYNDTKGIRSDYTPVQQVRVSETVTGVEDELSAKVQLYPNPNNGTFTVTLPQAQNATLRVLNQLGQVVWHGTMAEKQRELLLDLSRGVYFLQIQLKESVETMRLVIE</sequence>
<feature type="domain" description="Fibronectin type-III" evidence="9">
    <location>
        <begin position="764"/>
        <end position="856"/>
    </location>
</feature>
<dbReference type="EMBL" id="JAASRN010000001">
    <property type="protein sequence ID" value="NIK72911.1"/>
    <property type="molecule type" value="Genomic_DNA"/>
</dbReference>
<evidence type="ECO:0000256" key="2">
    <source>
        <dbReference type="ARBA" id="ARBA00022670"/>
    </source>
</evidence>
<dbReference type="Pfam" id="PF05572">
    <property type="entry name" value="Peptidase_M43"/>
    <property type="match status" value="1"/>
</dbReference>
<dbReference type="Gene3D" id="3.40.390.10">
    <property type="entry name" value="Collagenase (Catalytic Domain)"/>
    <property type="match status" value="1"/>
</dbReference>
<dbReference type="SUPFAM" id="SSF55486">
    <property type="entry name" value="Metalloproteases ('zincins'), catalytic domain"/>
    <property type="match status" value="1"/>
</dbReference>
<evidence type="ECO:0000313" key="10">
    <source>
        <dbReference type="EMBL" id="NIK72911.1"/>
    </source>
</evidence>
<dbReference type="AlphaFoldDB" id="A0A846MN76"/>
<dbReference type="InterPro" id="IPR035986">
    <property type="entry name" value="PKD_dom_sf"/>
</dbReference>
<dbReference type="Gene3D" id="2.60.120.200">
    <property type="match status" value="1"/>
</dbReference>
<keyword evidence="4" id="KW-0732">Signal</keyword>
<keyword evidence="5" id="KW-0378">Hydrolase</keyword>
<dbReference type="NCBIfam" id="NF038128">
    <property type="entry name" value="choice_anch_J"/>
    <property type="match status" value="1"/>
</dbReference>
<dbReference type="SUPFAM" id="SSF49299">
    <property type="entry name" value="PKD domain"/>
    <property type="match status" value="1"/>
</dbReference>
<dbReference type="GO" id="GO:0008237">
    <property type="term" value="F:metallopeptidase activity"/>
    <property type="evidence" value="ECO:0007669"/>
    <property type="project" value="UniProtKB-KW"/>
</dbReference>
<keyword evidence="3" id="KW-0479">Metal-binding</keyword>
<evidence type="ECO:0000256" key="5">
    <source>
        <dbReference type="ARBA" id="ARBA00022801"/>
    </source>
</evidence>
<dbReference type="SMART" id="SM00089">
    <property type="entry name" value="PKD"/>
    <property type="match status" value="2"/>
</dbReference>
<dbReference type="Proteomes" id="UP000537126">
    <property type="component" value="Unassembled WGS sequence"/>
</dbReference>
<dbReference type="CDD" id="cd04275">
    <property type="entry name" value="ZnMc_pappalysin_like"/>
    <property type="match status" value="1"/>
</dbReference>
<keyword evidence="11" id="KW-1185">Reference proteome</keyword>
<evidence type="ECO:0000256" key="8">
    <source>
        <dbReference type="ARBA" id="ARBA00023157"/>
    </source>
</evidence>
<dbReference type="Pfam" id="PF18962">
    <property type="entry name" value="Por_Secre_tail"/>
    <property type="match status" value="1"/>
</dbReference>
<dbReference type="CDD" id="cd00063">
    <property type="entry name" value="FN3"/>
    <property type="match status" value="1"/>
</dbReference>
<reference evidence="10 11" key="1">
    <citation type="submission" date="2020-03" db="EMBL/GenBank/DDBJ databases">
        <title>Genomic Encyclopedia of Type Strains, Phase IV (KMG-IV): sequencing the most valuable type-strain genomes for metagenomic binning, comparative biology and taxonomic classification.</title>
        <authorList>
            <person name="Goeker M."/>
        </authorList>
    </citation>
    <scope>NUCLEOTIDE SEQUENCE [LARGE SCALE GENOMIC DNA]</scope>
    <source>
        <strain evidence="10 11">DSM 5718</strain>
    </source>
</reference>
<evidence type="ECO:0000256" key="6">
    <source>
        <dbReference type="ARBA" id="ARBA00022833"/>
    </source>
</evidence>
<dbReference type="InterPro" id="IPR013320">
    <property type="entry name" value="ConA-like_dom_sf"/>
</dbReference>
<dbReference type="GO" id="GO:0006508">
    <property type="term" value="P:proteolysis"/>
    <property type="evidence" value="ECO:0007669"/>
    <property type="project" value="UniProtKB-KW"/>
</dbReference>
<evidence type="ECO:0000256" key="3">
    <source>
        <dbReference type="ARBA" id="ARBA00022723"/>
    </source>
</evidence>
<dbReference type="Gene3D" id="2.60.40.10">
    <property type="entry name" value="Immunoglobulins"/>
    <property type="match status" value="3"/>
</dbReference>
<organism evidence="10 11">
    <name type="scientific">Thermonema lapsum</name>
    <dbReference type="NCBI Taxonomy" id="28195"/>
    <lineage>
        <taxon>Bacteria</taxon>
        <taxon>Pseudomonadati</taxon>
        <taxon>Bacteroidota</taxon>
        <taxon>Cytophagia</taxon>
        <taxon>Cytophagales</taxon>
        <taxon>Thermonemataceae</taxon>
        <taxon>Thermonema</taxon>
    </lineage>
</organism>
<dbReference type="InterPro" id="IPR036116">
    <property type="entry name" value="FN3_sf"/>
</dbReference>
<comment type="similarity">
    <text evidence="1">Belongs to the peptidase M43B family.</text>
</comment>
<dbReference type="GO" id="GO:0004553">
    <property type="term" value="F:hydrolase activity, hydrolyzing O-glycosyl compounds"/>
    <property type="evidence" value="ECO:0007669"/>
    <property type="project" value="UniProtKB-ARBA"/>
</dbReference>
<dbReference type="GO" id="GO:0046872">
    <property type="term" value="F:metal ion binding"/>
    <property type="evidence" value="ECO:0007669"/>
    <property type="project" value="UniProtKB-KW"/>
</dbReference>
<dbReference type="RefSeq" id="WP_166918201.1">
    <property type="nucleotide sequence ID" value="NZ_JAASRN010000001.1"/>
</dbReference>
<proteinExistence type="inferred from homology"/>
<keyword evidence="7" id="KW-0482">Metalloprotease</keyword>
<name>A0A846MN76_9BACT</name>
<evidence type="ECO:0000256" key="1">
    <source>
        <dbReference type="ARBA" id="ARBA00008721"/>
    </source>
</evidence>
<dbReference type="SUPFAM" id="SSF49899">
    <property type="entry name" value="Concanavalin A-like lectins/glucanases"/>
    <property type="match status" value="1"/>
</dbReference>
<dbReference type="PANTHER" id="PTHR47466">
    <property type="match status" value="1"/>
</dbReference>
<dbReference type="InterPro" id="IPR003961">
    <property type="entry name" value="FN3_dom"/>
</dbReference>
<evidence type="ECO:0000259" key="9">
    <source>
        <dbReference type="PROSITE" id="PS50853"/>
    </source>
</evidence>
<evidence type="ECO:0000313" key="11">
    <source>
        <dbReference type="Proteomes" id="UP000537126"/>
    </source>
</evidence>
<dbReference type="InterPro" id="IPR008754">
    <property type="entry name" value="Peptidase_M43"/>
</dbReference>
<dbReference type="InterPro" id="IPR013783">
    <property type="entry name" value="Ig-like_fold"/>
</dbReference>
<protein>
    <recommendedName>
        <fullName evidence="9">Fibronectin type-III domain-containing protein</fullName>
    </recommendedName>
</protein>
<keyword evidence="2" id="KW-0645">Protease</keyword>
<dbReference type="NCBIfam" id="TIGR04183">
    <property type="entry name" value="Por_Secre_tail"/>
    <property type="match status" value="1"/>
</dbReference>
<gene>
    <name evidence="10" type="ORF">FHS56_000397</name>
</gene>
<dbReference type="SUPFAM" id="SSF49265">
    <property type="entry name" value="Fibronectin type III"/>
    <property type="match status" value="1"/>
</dbReference>
<dbReference type="PANTHER" id="PTHR47466:SF1">
    <property type="entry name" value="METALLOPROTEASE MEP1 (AFU_ORTHOLOGUE AFUA_1G07730)-RELATED"/>
    <property type="match status" value="1"/>
</dbReference>
<dbReference type="InterPro" id="IPR022409">
    <property type="entry name" value="PKD/Chitinase_dom"/>
</dbReference>
<accession>A0A846MN76</accession>
<evidence type="ECO:0000256" key="4">
    <source>
        <dbReference type="ARBA" id="ARBA00022729"/>
    </source>
</evidence>